<keyword evidence="1" id="KW-0812">Transmembrane</keyword>
<reference evidence="2" key="1">
    <citation type="submission" date="2022-12" db="EMBL/GenBank/DDBJ databases">
        <title>Draft genome assemblies for two species of Escallonia (Escalloniales).</title>
        <authorList>
            <person name="Chanderbali A."/>
            <person name="Dervinis C."/>
            <person name="Anghel I."/>
            <person name="Soltis D."/>
            <person name="Soltis P."/>
            <person name="Zapata F."/>
        </authorList>
    </citation>
    <scope>NUCLEOTIDE SEQUENCE</scope>
    <source>
        <strain evidence="2">UCBG64.0493</strain>
        <tissue evidence="2">Leaf</tissue>
    </source>
</reference>
<keyword evidence="1" id="KW-0472">Membrane</keyword>
<feature type="transmembrane region" description="Helical" evidence="1">
    <location>
        <begin position="171"/>
        <end position="191"/>
    </location>
</feature>
<dbReference type="EMBL" id="JAVXUP010002533">
    <property type="protein sequence ID" value="KAK3002776.1"/>
    <property type="molecule type" value="Genomic_DNA"/>
</dbReference>
<evidence type="ECO:0000313" key="3">
    <source>
        <dbReference type="Proteomes" id="UP001188597"/>
    </source>
</evidence>
<proteinExistence type="predicted"/>
<keyword evidence="1" id="KW-1133">Transmembrane helix</keyword>
<dbReference type="Gene3D" id="2.40.70.10">
    <property type="entry name" value="Acid Proteases"/>
    <property type="match status" value="1"/>
</dbReference>
<gene>
    <name evidence="2" type="ORF">RJ639_018636</name>
</gene>
<keyword evidence="3" id="KW-1185">Reference proteome</keyword>
<feature type="transmembrane region" description="Helical" evidence="1">
    <location>
        <begin position="146"/>
        <end position="165"/>
    </location>
</feature>
<name>A0AA89AIF8_9ASTE</name>
<dbReference type="SUPFAM" id="SSF50630">
    <property type="entry name" value="Acid proteases"/>
    <property type="match status" value="1"/>
</dbReference>
<accession>A0AA89AIF8</accession>
<protein>
    <submittedName>
        <fullName evidence="2">Uncharacterized protein</fullName>
    </submittedName>
</protein>
<comment type="caution">
    <text evidence="2">The sequence shown here is derived from an EMBL/GenBank/DDBJ whole genome shotgun (WGS) entry which is preliminary data.</text>
</comment>
<dbReference type="Pfam" id="PF13975">
    <property type="entry name" value="gag-asp_proteas"/>
    <property type="match status" value="1"/>
</dbReference>
<evidence type="ECO:0000313" key="2">
    <source>
        <dbReference type="EMBL" id="KAK3002776.1"/>
    </source>
</evidence>
<organism evidence="2 3">
    <name type="scientific">Escallonia herrerae</name>
    <dbReference type="NCBI Taxonomy" id="1293975"/>
    <lineage>
        <taxon>Eukaryota</taxon>
        <taxon>Viridiplantae</taxon>
        <taxon>Streptophyta</taxon>
        <taxon>Embryophyta</taxon>
        <taxon>Tracheophyta</taxon>
        <taxon>Spermatophyta</taxon>
        <taxon>Magnoliopsida</taxon>
        <taxon>eudicotyledons</taxon>
        <taxon>Gunneridae</taxon>
        <taxon>Pentapetalae</taxon>
        <taxon>asterids</taxon>
        <taxon>campanulids</taxon>
        <taxon>Escalloniales</taxon>
        <taxon>Escalloniaceae</taxon>
        <taxon>Escallonia</taxon>
    </lineage>
</organism>
<dbReference type="Proteomes" id="UP001188597">
    <property type="component" value="Unassembled WGS sequence"/>
</dbReference>
<sequence length="195" mass="22655">MDISRKTQEAFVDTGATHNFMSPRVAEWLGLNRIKDGSYFTAVNAKERLTKRAVKNVDLRIGRWTGKADFNIIDMDELGVVLAMDFIEKSSTTLNPYCEVMEVIIVAKAFRFTVTVWRRSFNRQLKMSLTVNQVLTHQFLILASKIYFFVLMVGCLLLFFSFLFLFSLSVIVLVIVLFFLFFFVAFEVYLLQFFD</sequence>
<evidence type="ECO:0000256" key="1">
    <source>
        <dbReference type="SAM" id="Phobius"/>
    </source>
</evidence>
<dbReference type="InterPro" id="IPR021109">
    <property type="entry name" value="Peptidase_aspartic_dom_sf"/>
</dbReference>
<dbReference type="AlphaFoldDB" id="A0AA89AIF8"/>
<dbReference type="CDD" id="cd00303">
    <property type="entry name" value="retropepsin_like"/>
    <property type="match status" value="1"/>
</dbReference>